<accession>A0A829YJL8</accession>
<reference evidence="8" key="1">
    <citation type="submission" date="2020-01" db="EMBL/GenBank/DDBJ databases">
        <title>'Steroidobacter agaridevorans' sp. nov., agar-degrading bacteria isolated from rhizosphere soils.</title>
        <authorList>
            <person name="Ikenaga M."/>
            <person name="Kataoka M."/>
            <person name="Murouchi A."/>
            <person name="Katsuragi S."/>
            <person name="Sakai M."/>
        </authorList>
    </citation>
    <scope>NUCLEOTIDE SEQUENCE [LARGE SCALE GENOMIC DNA]</scope>
    <source>
        <strain evidence="8">YU21-B</strain>
    </source>
</reference>
<dbReference type="PANTHER" id="PTHR11559">
    <property type="entry name" value="CARBOXYLESTERASE"/>
    <property type="match status" value="1"/>
</dbReference>
<gene>
    <name evidence="7" type="ORF">GCM10011487_53990</name>
</gene>
<dbReference type="GO" id="GO:0004104">
    <property type="term" value="F:cholinesterase activity"/>
    <property type="evidence" value="ECO:0007669"/>
    <property type="project" value="InterPro"/>
</dbReference>
<evidence type="ECO:0000256" key="1">
    <source>
        <dbReference type="ARBA" id="ARBA00005964"/>
    </source>
</evidence>
<dbReference type="InterPro" id="IPR019826">
    <property type="entry name" value="Carboxylesterase_B_AS"/>
</dbReference>
<evidence type="ECO:0000259" key="6">
    <source>
        <dbReference type="Pfam" id="PF00135"/>
    </source>
</evidence>
<dbReference type="SUPFAM" id="SSF53474">
    <property type="entry name" value="alpha/beta-Hydrolases"/>
    <property type="match status" value="1"/>
</dbReference>
<sequence>MAGKYSRREIIASGVGAAVTVGLLQTARAFATTDPVAETTAGKIKGLTREGVHIFKGVPYGAPTGGRNRFMPPQPPMAWKGVRDALDYGPSTPQREPGREPATGGPAALIGELSDRPESEDCLVLNVWTRGLRDGGKRPVMFWIHGGGFSAGSGSSPGYDGANLAKRGDVVVVTINHRLNVMGFTYLAGIGGAEFANTGNVGMLDIVQALRWVRDNIESFGGDPNRVMIFGESGGGRKVGSLLAMPDAKGLFHAAVNQSGPTIKVVSQEDAAKSTEALLAELQISRTDFRRLQEVPVDKMIGAFYAASRKHRLSHTTNGFAPVVDGKVLPQHPFHPQASALMADVPLIIGTNRTEMTLQLAGDMAAFKLDEAGLQTRAKGLLGDQAESVLAAYRKAEPSATPSELFFLMISDQRYCAPLMTIAERRAALGKAPVHCYYFTWETPVQGGRLKSPHALEIAFVFDNTERSSRFTGGGPRAAALADKMADAWIAFARTGDPNTSKLPKWTPYTAAQRATLVLNDSSAIVNDPFGPRRAAMQSALKLSNS</sequence>
<dbReference type="InterPro" id="IPR029058">
    <property type="entry name" value="AB_hydrolase_fold"/>
</dbReference>
<dbReference type="InterPro" id="IPR050309">
    <property type="entry name" value="Type-B_Carboxylest/Lipase"/>
</dbReference>
<feature type="active site" description="Acyl-ester intermediate" evidence="3">
    <location>
        <position position="233"/>
    </location>
</feature>
<feature type="active site" description="Charge relay system" evidence="3">
    <location>
        <position position="454"/>
    </location>
</feature>
<organism evidence="7 8">
    <name type="scientific">Steroidobacter agaridevorans</name>
    <dbReference type="NCBI Taxonomy" id="2695856"/>
    <lineage>
        <taxon>Bacteria</taxon>
        <taxon>Pseudomonadati</taxon>
        <taxon>Pseudomonadota</taxon>
        <taxon>Gammaproteobacteria</taxon>
        <taxon>Steroidobacterales</taxon>
        <taxon>Steroidobacteraceae</taxon>
        <taxon>Steroidobacter</taxon>
    </lineage>
</organism>
<dbReference type="Gene3D" id="3.40.50.1820">
    <property type="entry name" value="alpha/beta hydrolase"/>
    <property type="match status" value="1"/>
</dbReference>
<dbReference type="AlphaFoldDB" id="A0A829YJL8"/>
<dbReference type="PROSITE" id="PS00122">
    <property type="entry name" value="CARBOXYLESTERASE_B_1"/>
    <property type="match status" value="1"/>
</dbReference>
<dbReference type="RefSeq" id="WP_161815019.1">
    <property type="nucleotide sequence ID" value="NZ_BLJN01000006.1"/>
</dbReference>
<keyword evidence="8" id="KW-1185">Reference proteome</keyword>
<feature type="domain" description="Carboxylesterase type B" evidence="6">
    <location>
        <begin position="34"/>
        <end position="523"/>
    </location>
</feature>
<dbReference type="InterPro" id="IPR000997">
    <property type="entry name" value="Cholinesterase"/>
</dbReference>
<feature type="region of interest" description="Disordered" evidence="5">
    <location>
        <begin position="85"/>
        <end position="105"/>
    </location>
</feature>
<protein>
    <recommendedName>
        <fullName evidence="4">Carboxylic ester hydrolase</fullName>
        <ecNumber evidence="4">3.1.1.-</ecNumber>
    </recommendedName>
</protein>
<dbReference type="EMBL" id="BLJN01000006">
    <property type="protein sequence ID" value="GFE83399.1"/>
    <property type="molecule type" value="Genomic_DNA"/>
</dbReference>
<evidence type="ECO:0000256" key="5">
    <source>
        <dbReference type="SAM" id="MobiDB-lite"/>
    </source>
</evidence>
<comment type="caution">
    <text evidence="7">The sequence shown here is derived from an EMBL/GenBank/DDBJ whole genome shotgun (WGS) entry which is preliminary data.</text>
</comment>
<evidence type="ECO:0000313" key="8">
    <source>
        <dbReference type="Proteomes" id="UP000445000"/>
    </source>
</evidence>
<proteinExistence type="inferred from homology"/>
<evidence type="ECO:0000256" key="3">
    <source>
        <dbReference type="PIRSR" id="PIRSR600997-1"/>
    </source>
</evidence>
<dbReference type="PRINTS" id="PR00878">
    <property type="entry name" value="CHOLNESTRASE"/>
</dbReference>
<dbReference type="Proteomes" id="UP000445000">
    <property type="component" value="Unassembled WGS sequence"/>
</dbReference>
<evidence type="ECO:0000313" key="7">
    <source>
        <dbReference type="EMBL" id="GFE83399.1"/>
    </source>
</evidence>
<evidence type="ECO:0000256" key="4">
    <source>
        <dbReference type="RuleBase" id="RU361235"/>
    </source>
</evidence>
<name>A0A829YJL8_9GAMM</name>
<keyword evidence="2 4" id="KW-0378">Hydrolase</keyword>
<comment type="similarity">
    <text evidence="1 4">Belongs to the type-B carboxylesterase/lipase family.</text>
</comment>
<dbReference type="InterPro" id="IPR002018">
    <property type="entry name" value="CarbesteraseB"/>
</dbReference>
<dbReference type="EC" id="3.1.1.-" evidence="4"/>
<feature type="active site" description="Charge relay system" evidence="3">
    <location>
        <position position="355"/>
    </location>
</feature>
<dbReference type="Pfam" id="PF00135">
    <property type="entry name" value="COesterase"/>
    <property type="match status" value="1"/>
</dbReference>
<evidence type="ECO:0000256" key="2">
    <source>
        <dbReference type="ARBA" id="ARBA00022801"/>
    </source>
</evidence>